<keyword evidence="1" id="KW-0812">Transmembrane</keyword>
<dbReference type="AlphaFoldDB" id="A0A0J1GTN3"/>
<dbReference type="RefSeq" id="WP_047872372.1">
    <property type="nucleotide sequence ID" value="NZ_BMYC01000020.1"/>
</dbReference>
<keyword evidence="3" id="KW-1185">Reference proteome</keyword>
<dbReference type="EMBL" id="LDOV01000001">
    <property type="protein sequence ID" value="KLV03026.1"/>
    <property type="molecule type" value="Genomic_DNA"/>
</dbReference>
<evidence type="ECO:0000256" key="1">
    <source>
        <dbReference type="SAM" id="Phobius"/>
    </source>
</evidence>
<name>A0A0J1GTN3_9GAMM</name>
<dbReference type="Proteomes" id="UP000036426">
    <property type="component" value="Unassembled WGS sequence"/>
</dbReference>
<keyword evidence="1" id="KW-1133">Transmembrane helix</keyword>
<gene>
    <name evidence="2" type="ORF">ABT58_00365</name>
</gene>
<accession>A0A0J1GTN3</accession>
<evidence type="ECO:0000313" key="3">
    <source>
        <dbReference type="Proteomes" id="UP000036426"/>
    </source>
</evidence>
<keyword evidence="1" id="KW-0472">Membrane</keyword>
<proteinExistence type="predicted"/>
<protein>
    <submittedName>
        <fullName evidence="2">Uncharacterized protein</fullName>
    </submittedName>
</protein>
<feature type="transmembrane region" description="Helical" evidence="1">
    <location>
        <begin position="57"/>
        <end position="77"/>
    </location>
</feature>
<dbReference type="PATRIC" id="fig|754436.4.peg.80"/>
<reference evidence="2 3" key="1">
    <citation type="submission" date="2015-05" db="EMBL/GenBank/DDBJ databases">
        <title>Photobacterium galathea sp. nov.</title>
        <authorList>
            <person name="Machado H."/>
            <person name="Gram L."/>
        </authorList>
    </citation>
    <scope>NUCLEOTIDE SEQUENCE [LARGE SCALE GENOMIC DNA]</scope>
    <source>
        <strain evidence="2 3">DSM 25995</strain>
    </source>
</reference>
<feature type="transmembrane region" description="Helical" evidence="1">
    <location>
        <begin position="24"/>
        <end position="45"/>
    </location>
</feature>
<evidence type="ECO:0000313" key="2">
    <source>
        <dbReference type="EMBL" id="KLV03026.1"/>
    </source>
</evidence>
<sequence>MNIQPPSGSLFHEFIAQYTMLKSFTLNFTATIVAVIIGFVTMMPLERVGAISDTADINAISGLLALSVFFLSGNASFRGFKEVMA</sequence>
<comment type="caution">
    <text evidence="2">The sequence shown here is derived from an EMBL/GenBank/DDBJ whole genome shotgun (WGS) entry which is preliminary data.</text>
</comment>
<organism evidence="2 3">
    <name type="scientific">Photobacterium aphoticum</name>
    <dbReference type="NCBI Taxonomy" id="754436"/>
    <lineage>
        <taxon>Bacteria</taxon>
        <taxon>Pseudomonadati</taxon>
        <taxon>Pseudomonadota</taxon>
        <taxon>Gammaproteobacteria</taxon>
        <taxon>Vibrionales</taxon>
        <taxon>Vibrionaceae</taxon>
        <taxon>Photobacterium</taxon>
    </lineage>
</organism>